<keyword evidence="2" id="KW-0596">Phosphopantetheine</keyword>
<dbReference type="CDD" id="cd05930">
    <property type="entry name" value="A_NRPS"/>
    <property type="match status" value="1"/>
</dbReference>
<dbReference type="GO" id="GO:0031177">
    <property type="term" value="F:phosphopantetheine binding"/>
    <property type="evidence" value="ECO:0007669"/>
    <property type="project" value="InterPro"/>
</dbReference>
<dbReference type="SUPFAM" id="SSF47336">
    <property type="entry name" value="ACP-like"/>
    <property type="match status" value="1"/>
</dbReference>
<dbReference type="InterPro" id="IPR023213">
    <property type="entry name" value="CAT-like_dom_sf"/>
</dbReference>
<dbReference type="Pfam" id="PF00550">
    <property type="entry name" value="PP-binding"/>
    <property type="match status" value="1"/>
</dbReference>
<dbReference type="SMART" id="SM00823">
    <property type="entry name" value="PKS_PP"/>
    <property type="match status" value="1"/>
</dbReference>
<dbReference type="Pfam" id="PF00668">
    <property type="entry name" value="Condensation"/>
    <property type="match status" value="2"/>
</dbReference>
<dbReference type="InterPro" id="IPR025110">
    <property type="entry name" value="AMP-bd_C"/>
</dbReference>
<dbReference type="GO" id="GO:0005829">
    <property type="term" value="C:cytosol"/>
    <property type="evidence" value="ECO:0007669"/>
    <property type="project" value="TreeGrafter"/>
</dbReference>
<dbReference type="RefSeq" id="WP_083155434.1">
    <property type="nucleotide sequence ID" value="NZ_AP022560.1"/>
</dbReference>
<keyword evidence="6" id="KW-1185">Reference proteome</keyword>
<dbReference type="SMART" id="SM01294">
    <property type="entry name" value="PKS_PP_betabranch"/>
    <property type="match status" value="1"/>
</dbReference>
<dbReference type="GO" id="GO:0044550">
    <property type="term" value="P:secondary metabolite biosynthetic process"/>
    <property type="evidence" value="ECO:0007669"/>
    <property type="project" value="TreeGrafter"/>
</dbReference>
<evidence type="ECO:0000259" key="4">
    <source>
        <dbReference type="PROSITE" id="PS50075"/>
    </source>
</evidence>
<evidence type="ECO:0000313" key="6">
    <source>
        <dbReference type="Proteomes" id="UP000466681"/>
    </source>
</evidence>
<keyword evidence="3" id="KW-0597">Phosphoprotein</keyword>
<accession>A0AAD1M6W8</accession>
<proteinExistence type="predicted"/>
<dbReference type="InterPro" id="IPR001242">
    <property type="entry name" value="Condensation_dom"/>
</dbReference>
<dbReference type="Gene3D" id="3.30.559.30">
    <property type="entry name" value="Nonribosomal peptide synthetase, condensation domain"/>
    <property type="match status" value="2"/>
</dbReference>
<dbReference type="FunFam" id="2.30.38.10:FF:000001">
    <property type="entry name" value="Non-ribosomal peptide synthetase PvdI"/>
    <property type="match status" value="1"/>
</dbReference>
<sequence length="1447" mass="156810">MTATETKVAIEDVMALSPLQQGLYSLSKLNSGEGGADDPYVIAMSADIVGEFDQELLRGCAAALLARHPNLRASFFHGDLSRPVQVVPSRVEVPWRTITATADEVDALDADERRRPFDLERGPAIRFLVIEVPQSHWRFEIVAHHILLDGWSLPLFMGELITLYRAGGDVGVLPPPPRPYRDYIGWLAARDQELSRQLWRDHLAGLDGPTLVSPSLTAGEPPTGSPRRTELKLDRQTTVQLAEAARSRGVTVNTLVQMSWAMLLSAFTDRSDVVFGVTVSGRPSELTGVETMIGLFINTVPLRVRLDPAMGVGTQCVALQREAAKLRDHSYLAHSELRAIGGVGELYDSLLVYENFPPGELVGGGEFTANGATFRPASLESLSHFPVTIAAHMVDDQLTVLVEVVDGALGSMSSESLGERLLITIQRLITQWDSALRNVSVLLDGEAAIAPAPFAAPTHTGVHTKFTETAYTKLGSTALSWSGGTLTYRQLDEAADRLAAALVARGVRHEDPVAINLSRGPQYVIAMLGVLKAGGVIVPLDPGMPSERIADILSQCRPAVVVDDAVMATIPDEHPDFHPVAALPGQAAYMVFTSGTTGRPKGVIGTHQALLAYAEDHAKHVLRPAFARLRHPLRVAHAWSFTFDAAWQPLVALLDGHSVHIVDGDVQRDAEALAETIARYGIDMIDTTPSMLAQLYAVGLLTTVPLGVLALGGEAIGIPAWNQIRDECARTGMTAYNCYGPTESTVEAVVAAIADHEEPTIGRPTAGTRAYVLDSWLRRVPDGVAGELYLAGHQLTRGYLGRPGETAGRFVADPYASGERMYRTGDVVRRRPDGALQFLGRSDAQVKIRGFRVEPAEIAAVLHSHPAVEHAHVAVGRGIRGGQRLMAYVVAAPAPDVAELRAMLSKRLPRYMVPQSIVIVDQMPLTSHGKIDDAALAALAVDDGPSAAPETETESALVAVLAELLDGVEIDVTAEFLQLGLDSIVALSVVQAARRRGIPLRARLMLECATIRELAAAIDSEGATVAREDEGERGPIPVLPNVHWLYEHGRPRRLAQTEAVRLPDGITRTDLDRILAAVVDGHEALRSRLDLDTMTLVGQEPRNILTEVSVEGEIADAVAEHARLSVERLDPQQGSMLSAVWLRQPDAPGVLLLTAHVLALDPVSWRIVLGELDAGWHTLKSGRAPMPTREHTSYRRWSRLLGERAAALDTCDFWEDQLRGDDPMIGARRVRPQTDRIGDVVVTMSLTDADVSRRLLNASEPTQNLLADAAARTVTRWRRHRGQHLAPPLLALETHGRADGIVGEADTSDTVGLLTAIYPLRVPTREAIAAMPGDGIDYGLLRYLRSDTAERLKAYAEPQILLNFLGRIHVAVGGDLRPDRELLAQVSPLPEPDLAVRHELTILAAVIGEGDNQVLGTQWRTLPDILSDDDVAMLQSMWQDSLREVAP</sequence>
<dbReference type="Proteomes" id="UP000466681">
    <property type="component" value="Chromosome"/>
</dbReference>
<dbReference type="PROSITE" id="PS00455">
    <property type="entry name" value="AMP_BINDING"/>
    <property type="match status" value="1"/>
</dbReference>
<evidence type="ECO:0000256" key="3">
    <source>
        <dbReference type="ARBA" id="ARBA00022553"/>
    </source>
</evidence>
<dbReference type="SUPFAM" id="SSF52777">
    <property type="entry name" value="CoA-dependent acyltransferases"/>
    <property type="match status" value="4"/>
</dbReference>
<dbReference type="InterPro" id="IPR045851">
    <property type="entry name" value="AMP-bd_C_sf"/>
</dbReference>
<feature type="domain" description="Carrier" evidence="4">
    <location>
        <begin position="948"/>
        <end position="1022"/>
    </location>
</feature>
<dbReference type="InterPro" id="IPR020845">
    <property type="entry name" value="AMP-binding_CS"/>
</dbReference>
<dbReference type="InterPro" id="IPR000873">
    <property type="entry name" value="AMP-dep_synth/lig_dom"/>
</dbReference>
<dbReference type="InterPro" id="IPR020806">
    <property type="entry name" value="PKS_PP-bd"/>
</dbReference>
<dbReference type="PANTHER" id="PTHR45527:SF1">
    <property type="entry name" value="FATTY ACID SYNTHASE"/>
    <property type="match status" value="1"/>
</dbReference>
<dbReference type="Gene3D" id="3.40.50.980">
    <property type="match status" value="2"/>
</dbReference>
<dbReference type="InterPro" id="IPR009081">
    <property type="entry name" value="PP-bd_ACP"/>
</dbReference>
<dbReference type="PROSITE" id="PS50075">
    <property type="entry name" value="CARRIER"/>
    <property type="match status" value="1"/>
</dbReference>
<dbReference type="GO" id="GO:0008610">
    <property type="term" value="P:lipid biosynthetic process"/>
    <property type="evidence" value="ECO:0007669"/>
    <property type="project" value="UniProtKB-ARBA"/>
</dbReference>
<dbReference type="KEGG" id="mmor:MMOR_27550"/>
<dbReference type="Gene3D" id="1.10.1200.10">
    <property type="entry name" value="ACP-like"/>
    <property type="match status" value="1"/>
</dbReference>
<dbReference type="Pfam" id="PF13193">
    <property type="entry name" value="AMP-binding_C"/>
    <property type="match status" value="1"/>
</dbReference>
<evidence type="ECO:0000313" key="5">
    <source>
        <dbReference type="EMBL" id="BBX01819.1"/>
    </source>
</evidence>
<dbReference type="Gene3D" id="2.30.38.10">
    <property type="entry name" value="Luciferase, Domain 3"/>
    <property type="match status" value="1"/>
</dbReference>
<dbReference type="InterPro" id="IPR036736">
    <property type="entry name" value="ACP-like_sf"/>
</dbReference>
<organism evidence="5 6">
    <name type="scientific">Mycolicibacterium moriokaense</name>
    <dbReference type="NCBI Taxonomy" id="39691"/>
    <lineage>
        <taxon>Bacteria</taxon>
        <taxon>Bacillati</taxon>
        <taxon>Actinomycetota</taxon>
        <taxon>Actinomycetes</taxon>
        <taxon>Mycobacteriales</taxon>
        <taxon>Mycobacteriaceae</taxon>
        <taxon>Mycolicibacterium</taxon>
    </lineage>
</organism>
<reference evidence="5 6" key="1">
    <citation type="journal article" date="2019" name="Emerg. Microbes Infect.">
        <title>Comprehensive subspecies identification of 175 nontuberculous mycobacteria species based on 7547 genomic profiles.</title>
        <authorList>
            <person name="Matsumoto Y."/>
            <person name="Kinjo T."/>
            <person name="Motooka D."/>
            <person name="Nabeya D."/>
            <person name="Jung N."/>
            <person name="Uechi K."/>
            <person name="Horii T."/>
            <person name="Iida T."/>
            <person name="Fujita J."/>
            <person name="Nakamura S."/>
        </authorList>
    </citation>
    <scope>NUCLEOTIDE SEQUENCE [LARGE SCALE GENOMIC DNA]</scope>
    <source>
        <strain evidence="5 6">JCM 6375</strain>
    </source>
</reference>
<dbReference type="PANTHER" id="PTHR45527">
    <property type="entry name" value="NONRIBOSOMAL PEPTIDE SYNTHETASE"/>
    <property type="match status" value="1"/>
</dbReference>
<gene>
    <name evidence="5" type="primary">mbtF</name>
    <name evidence="5" type="ORF">MMOR_27550</name>
</gene>
<name>A0AAD1M6W8_9MYCO</name>
<dbReference type="GO" id="GO:0003824">
    <property type="term" value="F:catalytic activity"/>
    <property type="evidence" value="ECO:0007669"/>
    <property type="project" value="InterPro"/>
</dbReference>
<dbReference type="Gene3D" id="3.30.559.10">
    <property type="entry name" value="Chloramphenicol acetyltransferase-like domain"/>
    <property type="match status" value="2"/>
</dbReference>
<evidence type="ECO:0000256" key="1">
    <source>
        <dbReference type="ARBA" id="ARBA00001957"/>
    </source>
</evidence>
<evidence type="ECO:0000256" key="2">
    <source>
        <dbReference type="ARBA" id="ARBA00022450"/>
    </source>
</evidence>
<dbReference type="SUPFAM" id="SSF56801">
    <property type="entry name" value="Acetyl-CoA synthetase-like"/>
    <property type="match status" value="1"/>
</dbReference>
<dbReference type="NCBIfam" id="TIGR01733">
    <property type="entry name" value="AA-adenyl-dom"/>
    <property type="match status" value="1"/>
</dbReference>
<protein>
    <submittedName>
        <fullName evidence="5">Non-ribosomal peptide synthetase</fullName>
    </submittedName>
</protein>
<dbReference type="InterPro" id="IPR010071">
    <property type="entry name" value="AA_adenyl_dom"/>
</dbReference>
<dbReference type="EMBL" id="AP022560">
    <property type="protein sequence ID" value="BBX01819.1"/>
    <property type="molecule type" value="Genomic_DNA"/>
</dbReference>
<comment type="cofactor">
    <cofactor evidence="1">
        <name>pantetheine 4'-phosphate</name>
        <dbReference type="ChEBI" id="CHEBI:47942"/>
    </cofactor>
</comment>
<dbReference type="GO" id="GO:0043041">
    <property type="term" value="P:amino acid activation for nonribosomal peptide biosynthetic process"/>
    <property type="evidence" value="ECO:0007669"/>
    <property type="project" value="TreeGrafter"/>
</dbReference>
<dbReference type="Pfam" id="PF00501">
    <property type="entry name" value="AMP-binding"/>
    <property type="match status" value="1"/>
</dbReference>
<dbReference type="Gene3D" id="3.30.300.30">
    <property type="match status" value="1"/>
</dbReference>